<proteinExistence type="predicted"/>
<organism evidence="7 8">
    <name type="scientific">Fermentimicrarchaeum limneticum</name>
    <dbReference type="NCBI Taxonomy" id="2795018"/>
    <lineage>
        <taxon>Archaea</taxon>
        <taxon>Candidatus Micrarchaeota</taxon>
        <taxon>Candidatus Fermentimicrarchaeales</taxon>
        <taxon>Candidatus Fermentimicrarchaeaceae</taxon>
        <taxon>Candidatus Fermentimicrarchaeum</taxon>
    </lineage>
</organism>
<feature type="transmembrane region" description="Helical" evidence="5">
    <location>
        <begin position="168"/>
        <end position="189"/>
    </location>
</feature>
<reference evidence="8" key="1">
    <citation type="submission" date="2020-07" db="EMBL/GenBank/DDBJ databases">
        <title>Metabolic diversity and evolutionary history of the archaeal phylum ###Micrarchaeota### uncovered from a freshwater lake metagenome.</title>
        <authorList>
            <person name="Kadnikov V.V."/>
            <person name="Savvichev A.S."/>
            <person name="Mardanov A.V."/>
            <person name="Beletsky A.V."/>
            <person name="Chupakov A.V."/>
            <person name="Kokryatskaya N.M."/>
            <person name="Pimenov N.V."/>
            <person name="Ravin N.V."/>
        </authorList>
    </citation>
    <scope>NUCLEOTIDE SEQUENCE [LARGE SCALE GENOMIC DNA]</scope>
</reference>
<feature type="transmembrane region" description="Helical" evidence="5">
    <location>
        <begin position="20"/>
        <end position="41"/>
    </location>
</feature>
<keyword evidence="4 5" id="KW-0472">Membrane</keyword>
<feature type="transmembrane region" description="Helical" evidence="5">
    <location>
        <begin position="334"/>
        <end position="353"/>
    </location>
</feature>
<dbReference type="KEGG" id="flt:Sv326_0561"/>
<keyword evidence="3 5" id="KW-1133">Transmembrane helix</keyword>
<feature type="transmembrane region" description="Helical" evidence="5">
    <location>
        <begin position="209"/>
        <end position="230"/>
    </location>
</feature>
<dbReference type="Proteomes" id="UP000510821">
    <property type="component" value="Chromosome"/>
</dbReference>
<evidence type="ECO:0000256" key="5">
    <source>
        <dbReference type="SAM" id="Phobius"/>
    </source>
</evidence>
<gene>
    <name evidence="7" type="ORF">Sv326_0561</name>
</gene>
<feature type="transmembrane region" description="Helical" evidence="5">
    <location>
        <begin position="273"/>
        <end position="293"/>
    </location>
</feature>
<dbReference type="PANTHER" id="PTHR43027">
    <property type="entry name" value="DOXORUBICIN RESISTANCE ABC TRANSPORTER PERMEASE PROTEIN DRRC-RELATED"/>
    <property type="match status" value="1"/>
</dbReference>
<feature type="transmembrane region" description="Helical" evidence="5">
    <location>
        <begin position="242"/>
        <end position="267"/>
    </location>
</feature>
<accession>A0A7D6BLF2</accession>
<protein>
    <recommendedName>
        <fullName evidence="6">ABC-2 type transporter transmembrane domain-containing protein</fullName>
    </recommendedName>
</protein>
<sequence>MALRKLKTLVGREFLVIGRSALMLLLIVILPVTFSMIFASFKQVIPNSTPASLIAASPEVTESEMNSTFKLLSRFCSPSIDSREDAFRKLSREEVYFIVSVPSGVWSGEGNVRVFVDNSLSPVAEMSDYVAEILKYELGEAYRRDYLSFPPPNILVEKIGKPISPIEYFAPGVVMVLLAIAGILVIPFNTVKDHNLMTRLLSSASPWEFIGSKLLFSLLLASLQIAIFFIAQSILRLPVMSVNLLSAITLILASFALTSTGLLIAFAFKLSNLSRYVCSLLFGAVATFSGIFYPPGFLPSYLQPIPKILPTYYAMVLVRGFGMKGLEAGIFVDYFAIMVVWLVISLALLYYFIRRFRDG</sequence>
<evidence type="ECO:0000313" key="7">
    <source>
        <dbReference type="EMBL" id="QLJ52736.1"/>
    </source>
</evidence>
<dbReference type="InterPro" id="IPR013525">
    <property type="entry name" value="ABC2_TM"/>
</dbReference>
<dbReference type="Pfam" id="PF12698">
    <property type="entry name" value="ABC2_membrane_3"/>
    <property type="match status" value="1"/>
</dbReference>
<evidence type="ECO:0000313" key="8">
    <source>
        <dbReference type="Proteomes" id="UP000510821"/>
    </source>
</evidence>
<evidence type="ECO:0000256" key="1">
    <source>
        <dbReference type="ARBA" id="ARBA00004141"/>
    </source>
</evidence>
<dbReference type="GO" id="GO:0016020">
    <property type="term" value="C:membrane"/>
    <property type="evidence" value="ECO:0007669"/>
    <property type="project" value="UniProtKB-SubCell"/>
</dbReference>
<evidence type="ECO:0000256" key="2">
    <source>
        <dbReference type="ARBA" id="ARBA00022692"/>
    </source>
</evidence>
<dbReference type="AlphaFoldDB" id="A0A7D6BLF2"/>
<feature type="domain" description="ABC-2 type transporter transmembrane" evidence="6">
    <location>
        <begin position="24"/>
        <end position="350"/>
    </location>
</feature>
<comment type="subcellular location">
    <subcellularLocation>
        <location evidence="1">Membrane</location>
        <topology evidence="1">Multi-pass membrane protein</topology>
    </subcellularLocation>
</comment>
<dbReference type="InterPro" id="IPR052902">
    <property type="entry name" value="ABC-2_transporter"/>
</dbReference>
<evidence type="ECO:0000259" key="6">
    <source>
        <dbReference type="Pfam" id="PF12698"/>
    </source>
</evidence>
<keyword evidence="2 5" id="KW-0812">Transmembrane</keyword>
<name>A0A7D6BLF2_FERL1</name>
<evidence type="ECO:0000256" key="3">
    <source>
        <dbReference type="ARBA" id="ARBA00022989"/>
    </source>
</evidence>
<dbReference type="GO" id="GO:0140359">
    <property type="term" value="F:ABC-type transporter activity"/>
    <property type="evidence" value="ECO:0007669"/>
    <property type="project" value="InterPro"/>
</dbReference>
<dbReference type="PANTHER" id="PTHR43027:SF1">
    <property type="entry name" value="DOXORUBICIN RESISTANCE ABC TRANSPORTER PERMEASE PROTEIN DRRC-RELATED"/>
    <property type="match status" value="1"/>
</dbReference>
<evidence type="ECO:0000256" key="4">
    <source>
        <dbReference type="ARBA" id="ARBA00023136"/>
    </source>
</evidence>
<dbReference type="EMBL" id="CP058998">
    <property type="protein sequence ID" value="QLJ52736.1"/>
    <property type="molecule type" value="Genomic_DNA"/>
</dbReference>